<name>A0A7W3TBX2_9ACTN</name>
<dbReference type="EMBL" id="VKHT01000160">
    <property type="protein sequence ID" value="MBB0244021.1"/>
    <property type="molecule type" value="Genomic_DNA"/>
</dbReference>
<organism evidence="2 3">
    <name type="scientific">Streptomyces alkaliphilus</name>
    <dbReference type="NCBI Taxonomy" id="1472722"/>
    <lineage>
        <taxon>Bacteria</taxon>
        <taxon>Bacillati</taxon>
        <taxon>Actinomycetota</taxon>
        <taxon>Actinomycetes</taxon>
        <taxon>Kitasatosporales</taxon>
        <taxon>Streptomycetaceae</taxon>
        <taxon>Streptomyces</taxon>
    </lineage>
</organism>
<accession>A0A7W3TBX2</accession>
<feature type="region of interest" description="Disordered" evidence="1">
    <location>
        <begin position="224"/>
        <end position="252"/>
    </location>
</feature>
<evidence type="ECO:0000313" key="3">
    <source>
        <dbReference type="Proteomes" id="UP000538929"/>
    </source>
</evidence>
<evidence type="ECO:0000313" key="2">
    <source>
        <dbReference type="EMBL" id="MBB0244021.1"/>
    </source>
</evidence>
<sequence>MTTHGGDRDTERRSRGARSPGTGSPGARNPGTRNLDDLLAGALVPAGVHDPEAVAAARRRVEREVAESLWREALHRDSYAHLVLSESPRTRSGCPVPPADAPQDDPAARLPVALLRQAARDLSALCELVVRDSRAARDIAGLVNSRRIEPDGSLVFACLLHLAGRVDGAQFWWQFGAGAGKSTSALCLYLLHLQRGEMRDAEHWACQAADLEVLEAREAPISPTGRCASAGTGASRAGEPARRGAGRPRGRTFYAREPCHRPLYERGFATVESMLLRTRAGLHTRGAVPDPVGGTAGARPAVAAAIEGLTGVHERYDRDFGHVPRPDPGLARRLAVGSPSPAGC</sequence>
<reference evidence="3" key="1">
    <citation type="submission" date="2019-10" db="EMBL/GenBank/DDBJ databases">
        <title>Streptomyces sp. nov., a novel actinobacterium isolated from alkaline environment.</title>
        <authorList>
            <person name="Golinska P."/>
        </authorList>
    </citation>
    <scope>NUCLEOTIDE SEQUENCE [LARGE SCALE GENOMIC DNA]</scope>
    <source>
        <strain evidence="3">DSM 42118</strain>
    </source>
</reference>
<keyword evidence="3" id="KW-1185">Reference proteome</keyword>
<feature type="region of interest" description="Disordered" evidence="1">
    <location>
        <begin position="1"/>
        <end position="38"/>
    </location>
</feature>
<dbReference type="Proteomes" id="UP000538929">
    <property type="component" value="Unassembled WGS sequence"/>
</dbReference>
<gene>
    <name evidence="2" type="ORF">FNQ90_07835</name>
</gene>
<dbReference type="RefSeq" id="WP_182605715.1">
    <property type="nucleotide sequence ID" value="NZ_VKHT01000160.1"/>
</dbReference>
<protein>
    <submittedName>
        <fullName evidence="2">Uncharacterized protein</fullName>
    </submittedName>
</protein>
<evidence type="ECO:0000256" key="1">
    <source>
        <dbReference type="SAM" id="MobiDB-lite"/>
    </source>
</evidence>
<proteinExistence type="predicted"/>
<dbReference type="AlphaFoldDB" id="A0A7W3TBX2"/>
<feature type="compositionally biased region" description="Basic and acidic residues" evidence="1">
    <location>
        <begin position="1"/>
        <end position="14"/>
    </location>
</feature>
<feature type="region of interest" description="Disordered" evidence="1">
    <location>
        <begin position="320"/>
        <end position="344"/>
    </location>
</feature>
<comment type="caution">
    <text evidence="2">The sequence shown here is derived from an EMBL/GenBank/DDBJ whole genome shotgun (WGS) entry which is preliminary data.</text>
</comment>